<organism evidence="1 2">
    <name type="scientific">Zarea fungicola</name>
    <dbReference type="NCBI Taxonomy" id="93591"/>
    <lineage>
        <taxon>Eukaryota</taxon>
        <taxon>Fungi</taxon>
        <taxon>Dikarya</taxon>
        <taxon>Ascomycota</taxon>
        <taxon>Pezizomycotina</taxon>
        <taxon>Sordariomycetes</taxon>
        <taxon>Hypocreomycetidae</taxon>
        <taxon>Hypocreales</taxon>
        <taxon>Cordycipitaceae</taxon>
        <taxon>Zarea</taxon>
    </lineage>
</organism>
<evidence type="ECO:0000313" key="2">
    <source>
        <dbReference type="Proteomes" id="UP001143910"/>
    </source>
</evidence>
<name>A0ACC1NT12_9HYPO</name>
<keyword evidence="2" id="KW-1185">Reference proteome</keyword>
<comment type="caution">
    <text evidence="1">The sequence shown here is derived from an EMBL/GenBank/DDBJ whole genome shotgun (WGS) entry which is preliminary data.</text>
</comment>
<gene>
    <name evidence="1" type="ORF">NQ176_g1636</name>
</gene>
<evidence type="ECO:0000313" key="1">
    <source>
        <dbReference type="EMBL" id="KAJ2982052.1"/>
    </source>
</evidence>
<dbReference type="EMBL" id="JANJQO010000096">
    <property type="protein sequence ID" value="KAJ2982052.1"/>
    <property type="molecule type" value="Genomic_DNA"/>
</dbReference>
<protein>
    <submittedName>
        <fullName evidence="1">Uncharacterized protein</fullName>
    </submittedName>
</protein>
<accession>A0ACC1NT12</accession>
<proteinExistence type="predicted"/>
<sequence>MTSRASGDLMGSDSTNDMITAFALGEQDFNADLLIDTPELGPESALSAPAVSHNEPPGSADATATRDESANPTTQPTQLIALEQSSQMLSMSLNAPPSEVQLVNTAGRGCSITSAAHLQGNFFGPEISRPSQERLLTCYRRSLFQVSGTLICTTDLFGAVCPAATGTRKILRLQASLTATKTTNNDPIKLVIIPPKQQAAAEAGRAPTCPDPPTIQISLKDALVQENGQYSTYNFSWQRIQFRVSTEKRGRKKEGRVEEYFVLHCSLSAVLSDGDIVLLSRLSSLPIAVRGRSPVNFVAPKRVSTGNQVGQANNNTQSGQDLQPTPVAGQHIEPIATDHGDEDSPAGNQELSAPGDIPAFSSYDDLDPYLLSLDPRPATHSLGSYAQTGVADTRPDNYPVFFLSDDFTNSPSQDQQYENLHRCVRYEGQQQQQMLPFTSFFNNRLDLAISWPLDMDGDSAGSPKQPVSISLPVLTPENGVSDQPQYEYIPLDLEDRKPAVRAVFLPLQITRPRGRIWGSEVFGGNDGKVSN</sequence>
<reference evidence="1" key="1">
    <citation type="submission" date="2022-08" db="EMBL/GenBank/DDBJ databases">
        <title>Genome Sequence of Lecanicillium fungicola.</title>
        <authorList>
            <person name="Buettner E."/>
        </authorList>
    </citation>
    <scope>NUCLEOTIDE SEQUENCE</scope>
    <source>
        <strain evidence="1">Babe33</strain>
    </source>
</reference>
<dbReference type="Proteomes" id="UP001143910">
    <property type="component" value="Unassembled WGS sequence"/>
</dbReference>